<accession>A0ABN8W7Q3</accession>
<comment type="subcellular location">
    <subcellularLocation>
        <location evidence="2">Cell inner membrane</location>
        <topology evidence="2">Single-pass type II membrane protein</topology>
    </subcellularLocation>
    <subcellularLocation>
        <location evidence="13">Cell membrane</location>
        <topology evidence="13">Single-pass type II membrane protein</topology>
    </subcellularLocation>
</comment>
<dbReference type="PANTHER" id="PTHR30558:SF9">
    <property type="entry name" value="BIOPOLYMER TRANSPORT PROTEIN EXBD"/>
    <property type="match status" value="1"/>
</dbReference>
<keyword evidence="6 13" id="KW-0813">Transport</keyword>
<evidence type="ECO:0000256" key="11">
    <source>
        <dbReference type="ARBA" id="ARBA00022989"/>
    </source>
</evidence>
<evidence type="ECO:0000256" key="7">
    <source>
        <dbReference type="ARBA" id="ARBA00022475"/>
    </source>
</evidence>
<keyword evidence="16" id="KW-1185">Reference proteome</keyword>
<evidence type="ECO:0000256" key="9">
    <source>
        <dbReference type="ARBA" id="ARBA00022692"/>
    </source>
</evidence>
<comment type="subunit">
    <text evidence="4">The accessory proteins ExbB and ExbD seem to form a complex with TonB.</text>
</comment>
<comment type="similarity">
    <text evidence="3 13">Belongs to the ExbD/TolR family.</text>
</comment>
<evidence type="ECO:0000313" key="15">
    <source>
        <dbReference type="EMBL" id="CAI3934410.1"/>
    </source>
</evidence>
<evidence type="ECO:0000256" key="5">
    <source>
        <dbReference type="ARBA" id="ARBA00022090"/>
    </source>
</evidence>
<keyword evidence="10 13" id="KW-0653">Protein transport</keyword>
<dbReference type="NCBIfam" id="TIGR02803">
    <property type="entry name" value="ExbD_1"/>
    <property type="match status" value="1"/>
</dbReference>
<dbReference type="PANTHER" id="PTHR30558">
    <property type="entry name" value="EXBD MEMBRANE COMPONENT OF PMF-DRIVEN MACROMOLECULE IMPORT SYSTEM"/>
    <property type="match status" value="1"/>
</dbReference>
<dbReference type="Pfam" id="PF02472">
    <property type="entry name" value="ExbD"/>
    <property type="match status" value="1"/>
</dbReference>
<feature type="transmembrane region" description="Helical" evidence="14">
    <location>
        <begin position="20"/>
        <end position="40"/>
    </location>
</feature>
<evidence type="ECO:0000256" key="4">
    <source>
        <dbReference type="ARBA" id="ARBA00011471"/>
    </source>
</evidence>
<evidence type="ECO:0000256" key="3">
    <source>
        <dbReference type="ARBA" id="ARBA00005811"/>
    </source>
</evidence>
<evidence type="ECO:0000256" key="10">
    <source>
        <dbReference type="ARBA" id="ARBA00022927"/>
    </source>
</evidence>
<evidence type="ECO:0000313" key="16">
    <source>
        <dbReference type="Proteomes" id="UP001154272"/>
    </source>
</evidence>
<evidence type="ECO:0000256" key="6">
    <source>
        <dbReference type="ARBA" id="ARBA00022448"/>
    </source>
</evidence>
<comment type="function">
    <text evidence="1">Involved in the TonB-dependent energy-dependent transport of various receptor-bound substrates.</text>
</comment>
<keyword evidence="11 14" id="KW-1133">Transmembrane helix</keyword>
<keyword evidence="12 14" id="KW-0472">Membrane</keyword>
<dbReference type="EMBL" id="CAMXCH010000001">
    <property type="protein sequence ID" value="CAI3934410.1"/>
    <property type="molecule type" value="Genomic_DNA"/>
</dbReference>
<evidence type="ECO:0000256" key="13">
    <source>
        <dbReference type="RuleBase" id="RU003879"/>
    </source>
</evidence>
<protein>
    <recommendedName>
        <fullName evidence="5">Biopolymer transport protein ExbD</fullName>
    </recommendedName>
</protein>
<evidence type="ECO:0000256" key="8">
    <source>
        <dbReference type="ARBA" id="ARBA00022519"/>
    </source>
</evidence>
<name>A0ABN8W7Q3_9PROT</name>
<comment type="caution">
    <text evidence="15">The sequence shown here is derived from an EMBL/GenBank/DDBJ whole genome shotgun (WGS) entry which is preliminary data.</text>
</comment>
<dbReference type="InterPro" id="IPR014170">
    <property type="entry name" value="TonB_ExbD_1"/>
</dbReference>
<gene>
    <name evidence="15" type="ORF">R83534S58_LOCUS738</name>
</gene>
<organism evidence="15 16">
    <name type="scientific">Commensalibacter papalotli</name>
    <name type="common">ex Botero et al. 2024</name>
    <dbReference type="NCBI Taxonomy" id="2972766"/>
    <lineage>
        <taxon>Bacteria</taxon>
        <taxon>Pseudomonadati</taxon>
        <taxon>Pseudomonadota</taxon>
        <taxon>Alphaproteobacteria</taxon>
        <taxon>Acetobacterales</taxon>
        <taxon>Acetobacteraceae</taxon>
    </lineage>
</organism>
<evidence type="ECO:0000256" key="2">
    <source>
        <dbReference type="ARBA" id="ARBA00004249"/>
    </source>
</evidence>
<evidence type="ECO:0000256" key="12">
    <source>
        <dbReference type="ARBA" id="ARBA00023136"/>
    </source>
</evidence>
<proteinExistence type="inferred from homology"/>
<dbReference type="Proteomes" id="UP001154272">
    <property type="component" value="Unassembled WGS sequence"/>
</dbReference>
<dbReference type="InterPro" id="IPR003400">
    <property type="entry name" value="ExbD"/>
</dbReference>
<sequence>MMIRMRHNDETPNEVNDINVTPFIDVVLVLLIIFMVAAPLSTVNIPVNLPGSTEKTTPSPTNPVFLTLKTDQTLSIGENKINKDQLAAALDTATKGNKNEAIFLRADKKVDYESLISVMDQLRSAGYLKVALVNLAKEGATP</sequence>
<evidence type="ECO:0000256" key="1">
    <source>
        <dbReference type="ARBA" id="ARBA00003540"/>
    </source>
</evidence>
<dbReference type="Gene3D" id="3.30.420.270">
    <property type="match status" value="1"/>
</dbReference>
<keyword evidence="8" id="KW-0997">Cell inner membrane</keyword>
<reference evidence="15" key="1">
    <citation type="submission" date="2022-10" db="EMBL/GenBank/DDBJ databases">
        <authorList>
            <person name="Botero Cardona J."/>
        </authorList>
    </citation>
    <scope>NUCLEOTIDE SEQUENCE</scope>
    <source>
        <strain evidence="15">R-83534</strain>
    </source>
</reference>
<keyword evidence="9 13" id="KW-0812">Transmembrane</keyword>
<evidence type="ECO:0000256" key="14">
    <source>
        <dbReference type="SAM" id="Phobius"/>
    </source>
</evidence>
<keyword evidence="7" id="KW-1003">Cell membrane</keyword>